<organism evidence="1 2">
    <name type="scientific">Larinioides sclopetarius</name>
    <dbReference type="NCBI Taxonomy" id="280406"/>
    <lineage>
        <taxon>Eukaryota</taxon>
        <taxon>Metazoa</taxon>
        <taxon>Ecdysozoa</taxon>
        <taxon>Arthropoda</taxon>
        <taxon>Chelicerata</taxon>
        <taxon>Arachnida</taxon>
        <taxon>Araneae</taxon>
        <taxon>Araneomorphae</taxon>
        <taxon>Entelegynae</taxon>
        <taxon>Araneoidea</taxon>
        <taxon>Araneidae</taxon>
        <taxon>Larinioides</taxon>
    </lineage>
</organism>
<reference evidence="1 2" key="1">
    <citation type="submission" date="2024-04" db="EMBL/GenBank/DDBJ databases">
        <authorList>
            <person name="Rising A."/>
            <person name="Reimegard J."/>
            <person name="Sonavane S."/>
            <person name="Akerstrom W."/>
            <person name="Nylinder S."/>
            <person name="Hedman E."/>
            <person name="Kallberg Y."/>
        </authorList>
    </citation>
    <scope>NUCLEOTIDE SEQUENCE [LARGE SCALE GENOMIC DNA]</scope>
</reference>
<evidence type="ECO:0000313" key="1">
    <source>
        <dbReference type="EMBL" id="CAL1268282.1"/>
    </source>
</evidence>
<dbReference type="Proteomes" id="UP001497382">
    <property type="component" value="Unassembled WGS sequence"/>
</dbReference>
<name>A0AAV1ZDB5_9ARAC</name>
<keyword evidence="2" id="KW-1185">Reference proteome</keyword>
<evidence type="ECO:0000313" key="2">
    <source>
        <dbReference type="Proteomes" id="UP001497382"/>
    </source>
</evidence>
<dbReference type="AlphaFoldDB" id="A0AAV1ZDB5"/>
<accession>A0AAV1ZDB5</accession>
<proteinExistence type="predicted"/>
<sequence length="154" mass="16543">MAGIKMLTSKCRNSIEARSLPMESVDYRSVISPVAMVDIKPLSCEYAVNGLLRKRACLQHARFPLVQCVDVGSSLNCQHGNHNSGFLWQCSIARDCESDAPNNKAGYKNGTASSFQTNPDSACSILMAVHVSGGSEETACCQLAFDIGIRGVIV</sequence>
<protein>
    <submittedName>
        <fullName evidence="1">Uncharacterized protein</fullName>
    </submittedName>
</protein>
<gene>
    <name evidence="1" type="ORF">LARSCL_LOCUS4090</name>
</gene>
<dbReference type="EMBL" id="CAXIEN010000032">
    <property type="protein sequence ID" value="CAL1268282.1"/>
    <property type="molecule type" value="Genomic_DNA"/>
</dbReference>
<comment type="caution">
    <text evidence="1">The sequence shown here is derived from an EMBL/GenBank/DDBJ whole genome shotgun (WGS) entry which is preliminary data.</text>
</comment>